<keyword evidence="1" id="KW-0812">Transmembrane</keyword>
<name>A0A4U8UQG1_STECR</name>
<gene>
    <name evidence="2" type="ORF">L596_002175</name>
</gene>
<dbReference type="Proteomes" id="UP000298663">
    <property type="component" value="Chromosome X"/>
</dbReference>
<evidence type="ECO:0000313" key="2">
    <source>
        <dbReference type="EMBL" id="TMS34625.1"/>
    </source>
</evidence>
<reference evidence="2 3" key="2">
    <citation type="journal article" date="2019" name="G3 (Bethesda)">
        <title>Hybrid Assembly of the Genome of the Entomopathogenic Nematode Steinernema carpocapsae Identifies the X-Chromosome.</title>
        <authorList>
            <person name="Serra L."/>
            <person name="Macchietto M."/>
            <person name="Macias-Munoz A."/>
            <person name="McGill C.J."/>
            <person name="Rodriguez I.M."/>
            <person name="Rodriguez B."/>
            <person name="Murad R."/>
            <person name="Mortazavi A."/>
        </authorList>
    </citation>
    <scope>NUCLEOTIDE SEQUENCE [LARGE SCALE GENOMIC DNA]</scope>
    <source>
        <strain evidence="2 3">ALL</strain>
    </source>
</reference>
<feature type="transmembrane region" description="Helical" evidence="1">
    <location>
        <begin position="206"/>
        <end position="225"/>
    </location>
</feature>
<dbReference type="EMBL" id="CM016762">
    <property type="protein sequence ID" value="TMS34625.1"/>
    <property type="molecule type" value="Genomic_DNA"/>
</dbReference>
<dbReference type="OrthoDB" id="10684238at2759"/>
<dbReference type="AlphaFoldDB" id="A0A4U8UQG1"/>
<feature type="transmembrane region" description="Helical" evidence="1">
    <location>
        <begin position="149"/>
        <end position="171"/>
    </location>
</feature>
<keyword evidence="3" id="KW-1185">Reference proteome</keyword>
<proteinExistence type="predicted"/>
<feature type="transmembrane region" description="Helical" evidence="1">
    <location>
        <begin position="260"/>
        <end position="285"/>
    </location>
</feature>
<keyword evidence="1" id="KW-0472">Membrane</keyword>
<evidence type="ECO:0000313" key="3">
    <source>
        <dbReference type="Proteomes" id="UP000298663"/>
    </source>
</evidence>
<keyword evidence="1" id="KW-1133">Transmembrane helix</keyword>
<dbReference type="EMBL" id="AZBU02000001">
    <property type="protein sequence ID" value="TMS34625.1"/>
    <property type="molecule type" value="Genomic_DNA"/>
</dbReference>
<comment type="caution">
    <text evidence="2">The sequence shown here is derived from an EMBL/GenBank/DDBJ whole genome shotgun (WGS) entry which is preliminary data.</text>
</comment>
<protein>
    <submittedName>
        <fullName evidence="2">Uncharacterized protein</fullName>
    </submittedName>
</protein>
<accession>A0A4U8UQG1</accession>
<organism evidence="2 3">
    <name type="scientific">Steinernema carpocapsae</name>
    <name type="common">Entomopathogenic nematode</name>
    <dbReference type="NCBI Taxonomy" id="34508"/>
    <lineage>
        <taxon>Eukaryota</taxon>
        <taxon>Metazoa</taxon>
        <taxon>Ecdysozoa</taxon>
        <taxon>Nematoda</taxon>
        <taxon>Chromadorea</taxon>
        <taxon>Rhabditida</taxon>
        <taxon>Tylenchina</taxon>
        <taxon>Panagrolaimomorpha</taxon>
        <taxon>Strongyloidoidea</taxon>
        <taxon>Steinernematidae</taxon>
        <taxon>Steinernema</taxon>
    </lineage>
</organism>
<evidence type="ECO:0000256" key="1">
    <source>
        <dbReference type="SAM" id="Phobius"/>
    </source>
</evidence>
<reference evidence="2 3" key="1">
    <citation type="journal article" date="2015" name="Genome Biol.">
        <title>Comparative genomics of Steinernema reveals deeply conserved gene regulatory networks.</title>
        <authorList>
            <person name="Dillman A.R."/>
            <person name="Macchietto M."/>
            <person name="Porter C.F."/>
            <person name="Rogers A."/>
            <person name="Williams B."/>
            <person name="Antoshechkin I."/>
            <person name="Lee M.M."/>
            <person name="Goodwin Z."/>
            <person name="Lu X."/>
            <person name="Lewis E.E."/>
            <person name="Goodrich-Blair H."/>
            <person name="Stock S.P."/>
            <person name="Adams B.J."/>
            <person name="Sternberg P.W."/>
            <person name="Mortazavi A."/>
        </authorList>
    </citation>
    <scope>NUCLEOTIDE SEQUENCE [LARGE SCALE GENOMIC DNA]</scope>
    <source>
        <strain evidence="2 3">ALL</strain>
    </source>
</reference>
<feature type="transmembrane region" description="Helical" evidence="1">
    <location>
        <begin position="27"/>
        <end position="48"/>
    </location>
</feature>
<sequence length="377" mass="42192">MESFITNETSPDTCTLAHRLQKLPWSIAFQILQCIMGAAASACLPWMIRTHRRCMQCYHGNVYPILVNLHSLTFYHVAALLMRLVFVISRHLSRSDDCGYIYSAFTCHISSQAPKLSFYSLGTNVCALLLEQVAGLYGRLNIHKRRGNVFVALGFVVTYVPTVVQLAQFIYGAIALWQLDISVVYCSPYMNPVPDLAVLEPFIEGVQIGIIVVMVVGASLLGYSLHNIETKRFRRYVPRNQQKLYDEITMKRQMNRSIKATRLVVATGLVFAIILASADIPYWIVAKAPGLSEQTKIYIIEGTAVLVPTFILMFVGVSFYYTKKFHRVSSISAFSPGGVATISHIENTNSKNYGSAYTRHFGRLSGNWNAAYTIAIC</sequence>
<feature type="transmembrane region" description="Helical" evidence="1">
    <location>
        <begin position="297"/>
        <end position="321"/>
    </location>
</feature>